<dbReference type="RefSeq" id="WP_345294416.1">
    <property type="nucleotide sequence ID" value="NZ_BAABJY010000001.1"/>
</dbReference>
<keyword evidence="6 12" id="KW-0547">Nucleotide-binding</keyword>
<feature type="binding site" evidence="12">
    <location>
        <position position="138"/>
    </location>
    <ligand>
        <name>substrate</name>
    </ligand>
</feature>
<dbReference type="InterPro" id="IPR011877">
    <property type="entry name" value="Ribokinase"/>
</dbReference>
<evidence type="ECO:0000256" key="3">
    <source>
        <dbReference type="ARBA" id="ARBA00016943"/>
    </source>
</evidence>
<dbReference type="Gene3D" id="3.40.1190.20">
    <property type="match status" value="1"/>
</dbReference>
<dbReference type="PANTHER" id="PTHR10584:SF166">
    <property type="entry name" value="RIBOKINASE"/>
    <property type="match status" value="1"/>
</dbReference>
<feature type="binding site" evidence="12">
    <location>
        <position position="264"/>
    </location>
    <ligand>
        <name>K(+)</name>
        <dbReference type="ChEBI" id="CHEBI:29103"/>
    </ligand>
</feature>
<dbReference type="CDD" id="cd01174">
    <property type="entry name" value="ribokinase"/>
    <property type="match status" value="1"/>
</dbReference>
<comment type="cofactor">
    <cofactor evidence="12">
        <name>Mg(2+)</name>
        <dbReference type="ChEBI" id="CHEBI:18420"/>
    </cofactor>
    <text evidence="12">Requires a divalent cation, most likely magnesium in vivo, as an electrophilic catalyst to aid phosphoryl group transfer. It is the chelate of the metal and the nucleotide that is the actual substrate.</text>
</comment>
<evidence type="ECO:0000256" key="10">
    <source>
        <dbReference type="ARBA" id="ARBA00022958"/>
    </source>
</evidence>
<dbReference type="SUPFAM" id="SSF53613">
    <property type="entry name" value="Ribokinase-like"/>
    <property type="match status" value="1"/>
</dbReference>
<evidence type="ECO:0000256" key="13">
    <source>
        <dbReference type="SAM" id="MobiDB-lite"/>
    </source>
</evidence>
<comment type="caution">
    <text evidence="15">The sequence shown here is derived from an EMBL/GenBank/DDBJ whole genome shotgun (WGS) entry which is preliminary data.</text>
</comment>
<evidence type="ECO:0000256" key="12">
    <source>
        <dbReference type="HAMAP-Rule" id="MF_01987"/>
    </source>
</evidence>
<comment type="pathway">
    <text evidence="12">Carbohydrate metabolism; D-ribose degradation; D-ribose 5-phosphate from beta-D-ribopyranose: step 2/2.</text>
</comment>
<comment type="function">
    <text evidence="12">Catalyzes the phosphorylation of ribose at O-5 in a reaction requiring ATP and magnesium. The resulting D-ribose-5-phosphate can then be used either for sythesis of nucleotides, histidine, and tryptophan, or as a component of the pentose phosphate pathway.</text>
</comment>
<sequence length="322" mass="32764">MSTGVVVVGSFNVDHAWTSDALPRPGETLAGLYASGAGGKGFNQAVAAARAGAATTFVCALGDDSGGRLARDLAAADGIALHAQGSDAPTGTAGIFIDARGRNCIVLGPGANAELSVAHLRAHRADISAARILVAQLEVPPATVEAALQAARDAGVATVLNPAPANIDVAGGLVSLADVLTPNETEFASLLAHHLGERIDPDEVAMLEQARLHDLCRALLPHGTVVVTLGSAGCFVSHPAALRRGDDRPHYRTPGERVQAIDTTGAGDAFNGALAASLARAPGKAFEGHIVFATRYAALSTERTGAAASMPRRPELESRYGG</sequence>
<name>A0ABP9DYE4_9GAMM</name>
<evidence type="ECO:0000256" key="5">
    <source>
        <dbReference type="ARBA" id="ARBA00022723"/>
    </source>
</evidence>
<feature type="binding site" evidence="12">
    <location>
        <position position="262"/>
    </location>
    <ligand>
        <name>K(+)</name>
        <dbReference type="ChEBI" id="CHEBI:29103"/>
    </ligand>
</feature>
<organism evidence="15 16">
    <name type="scientific">Luteimonas vadosa</name>
    <dbReference type="NCBI Taxonomy" id="1165507"/>
    <lineage>
        <taxon>Bacteria</taxon>
        <taxon>Pseudomonadati</taxon>
        <taxon>Pseudomonadota</taxon>
        <taxon>Gammaproteobacteria</taxon>
        <taxon>Lysobacterales</taxon>
        <taxon>Lysobacteraceae</taxon>
        <taxon>Luteimonas</taxon>
    </lineage>
</organism>
<proteinExistence type="inferred from homology"/>
<feature type="binding site" evidence="12">
    <location>
        <position position="183"/>
    </location>
    <ligand>
        <name>ATP</name>
        <dbReference type="ChEBI" id="CHEBI:30616"/>
    </ligand>
</feature>
<evidence type="ECO:0000313" key="15">
    <source>
        <dbReference type="EMBL" id="GAA4860282.1"/>
    </source>
</evidence>
<dbReference type="PROSITE" id="PS00584">
    <property type="entry name" value="PFKB_KINASES_2"/>
    <property type="match status" value="1"/>
</dbReference>
<protein>
    <recommendedName>
        <fullName evidence="3 12">Ribokinase</fullName>
        <shortName evidence="12">RK</shortName>
        <ecNumber evidence="2 12">2.7.1.15</ecNumber>
    </recommendedName>
</protein>
<evidence type="ECO:0000256" key="11">
    <source>
        <dbReference type="ARBA" id="ARBA00023277"/>
    </source>
</evidence>
<dbReference type="InterPro" id="IPR011611">
    <property type="entry name" value="PfkB_dom"/>
</dbReference>
<feature type="region of interest" description="Disordered" evidence="13">
    <location>
        <begin position="303"/>
        <end position="322"/>
    </location>
</feature>
<comment type="caution">
    <text evidence="12">Lacks conserved residue(s) required for the propagation of feature annotation.</text>
</comment>
<keyword evidence="11 12" id="KW-0119">Carbohydrate metabolism</keyword>
<keyword evidence="9 12" id="KW-0460">Magnesium</keyword>
<evidence type="ECO:0000256" key="4">
    <source>
        <dbReference type="ARBA" id="ARBA00022679"/>
    </source>
</evidence>
<evidence type="ECO:0000259" key="14">
    <source>
        <dbReference type="Pfam" id="PF00294"/>
    </source>
</evidence>
<dbReference type="Proteomes" id="UP001501323">
    <property type="component" value="Unassembled WGS sequence"/>
</dbReference>
<feature type="binding site" evidence="12">
    <location>
        <begin position="267"/>
        <end position="268"/>
    </location>
    <ligand>
        <name>ATP</name>
        <dbReference type="ChEBI" id="CHEBI:30616"/>
    </ligand>
</feature>
<comment type="catalytic activity">
    <reaction evidence="12">
        <text>D-ribose + ATP = D-ribose 5-phosphate + ADP + H(+)</text>
        <dbReference type="Rhea" id="RHEA:13697"/>
        <dbReference type="ChEBI" id="CHEBI:15378"/>
        <dbReference type="ChEBI" id="CHEBI:30616"/>
        <dbReference type="ChEBI" id="CHEBI:47013"/>
        <dbReference type="ChEBI" id="CHEBI:78346"/>
        <dbReference type="ChEBI" id="CHEBI:456216"/>
        <dbReference type="EC" id="2.7.1.15"/>
    </reaction>
</comment>
<feature type="compositionally biased region" description="Basic and acidic residues" evidence="13">
    <location>
        <begin position="312"/>
        <end position="322"/>
    </location>
</feature>
<keyword evidence="10 12" id="KW-0630">Potassium</keyword>
<feature type="binding site" evidence="12">
    <location>
        <begin position="12"/>
        <end position="14"/>
    </location>
    <ligand>
        <name>substrate</name>
    </ligand>
</feature>
<dbReference type="EC" id="2.7.1.15" evidence="2 12"/>
<comment type="subcellular location">
    <subcellularLocation>
        <location evidence="12">Cytoplasm</location>
    </subcellularLocation>
</comment>
<keyword evidence="4 12" id="KW-0808">Transferase</keyword>
<feature type="domain" description="Carbohydrate kinase PfkB" evidence="14">
    <location>
        <begin position="3"/>
        <end position="311"/>
    </location>
</feature>
<gene>
    <name evidence="12" type="primary">rbsK</name>
    <name evidence="15" type="ORF">GCM10023332_10370</name>
</gene>
<feature type="binding site" evidence="12">
    <location>
        <position position="300"/>
    </location>
    <ligand>
        <name>K(+)</name>
        <dbReference type="ChEBI" id="CHEBI:29103"/>
    </ligand>
</feature>
<dbReference type="InterPro" id="IPR002173">
    <property type="entry name" value="Carboh/pur_kinase_PfkB_CS"/>
</dbReference>
<evidence type="ECO:0000256" key="9">
    <source>
        <dbReference type="ARBA" id="ARBA00022842"/>
    </source>
</evidence>
<feature type="binding site" evidence="12">
    <location>
        <position position="303"/>
    </location>
    <ligand>
        <name>K(+)</name>
        <dbReference type="ChEBI" id="CHEBI:29103"/>
    </ligand>
</feature>
<feature type="binding site" evidence="12">
    <location>
        <begin position="228"/>
        <end position="233"/>
    </location>
    <ligand>
        <name>ATP</name>
        <dbReference type="ChEBI" id="CHEBI:30616"/>
    </ligand>
</feature>
<feature type="active site" description="Proton acceptor" evidence="12">
    <location>
        <position position="268"/>
    </location>
</feature>
<reference evidence="16" key="1">
    <citation type="journal article" date="2019" name="Int. J. Syst. Evol. Microbiol.">
        <title>The Global Catalogue of Microorganisms (GCM) 10K type strain sequencing project: providing services to taxonomists for standard genome sequencing and annotation.</title>
        <authorList>
            <consortium name="The Broad Institute Genomics Platform"/>
            <consortium name="The Broad Institute Genome Sequencing Center for Infectious Disease"/>
            <person name="Wu L."/>
            <person name="Ma J."/>
        </authorList>
    </citation>
    <scope>NUCLEOTIDE SEQUENCE [LARGE SCALE GENOMIC DNA]</scope>
    <source>
        <strain evidence="16">JCM 18392</strain>
    </source>
</reference>
<feature type="binding site" evidence="12">
    <location>
        <begin position="39"/>
        <end position="43"/>
    </location>
    <ligand>
        <name>substrate</name>
    </ligand>
</feature>
<evidence type="ECO:0000256" key="1">
    <source>
        <dbReference type="ARBA" id="ARBA00005380"/>
    </source>
</evidence>
<comment type="subunit">
    <text evidence="12">Homodimer.</text>
</comment>
<evidence type="ECO:0000256" key="7">
    <source>
        <dbReference type="ARBA" id="ARBA00022777"/>
    </source>
</evidence>
<evidence type="ECO:0000256" key="8">
    <source>
        <dbReference type="ARBA" id="ARBA00022840"/>
    </source>
</evidence>
<feature type="binding site" evidence="12">
    <location>
        <position position="305"/>
    </location>
    <ligand>
        <name>K(+)</name>
        <dbReference type="ChEBI" id="CHEBI:29103"/>
    </ligand>
</feature>
<keyword evidence="8 12" id="KW-0067">ATP-binding</keyword>
<comment type="activity regulation">
    <text evidence="12">Activated by a monovalent cation that binds near, but not in, the active site. The most likely occupant of the site in vivo is potassium. Ion binding induces a conformational change that may alter substrate affinity.</text>
</comment>
<dbReference type="PRINTS" id="PR00990">
    <property type="entry name" value="RIBOKINASE"/>
</dbReference>
<dbReference type="HAMAP" id="MF_01987">
    <property type="entry name" value="Ribokinase"/>
    <property type="match status" value="1"/>
</dbReference>
<evidence type="ECO:0000256" key="2">
    <source>
        <dbReference type="ARBA" id="ARBA00012035"/>
    </source>
</evidence>
<feature type="binding site" evidence="12">
    <location>
        <position position="268"/>
    </location>
    <ligand>
        <name>substrate</name>
    </ligand>
</feature>
<feature type="binding site" evidence="12">
    <location>
        <position position="309"/>
    </location>
    <ligand>
        <name>K(+)</name>
        <dbReference type="ChEBI" id="CHEBI:29103"/>
    </ligand>
</feature>
<evidence type="ECO:0000256" key="6">
    <source>
        <dbReference type="ARBA" id="ARBA00022741"/>
    </source>
</evidence>
<keyword evidence="5 12" id="KW-0479">Metal-binding</keyword>
<comment type="similarity">
    <text evidence="12">Belongs to the carbohydrate kinase PfkB family. Ribokinase subfamily.</text>
</comment>
<accession>A0ABP9DYE4</accession>
<keyword evidence="12" id="KW-0963">Cytoplasm</keyword>
<keyword evidence="16" id="KW-1185">Reference proteome</keyword>
<dbReference type="Pfam" id="PF00294">
    <property type="entry name" value="PfkB"/>
    <property type="match status" value="1"/>
</dbReference>
<evidence type="ECO:0000313" key="16">
    <source>
        <dbReference type="Proteomes" id="UP001501323"/>
    </source>
</evidence>
<dbReference type="InterPro" id="IPR029056">
    <property type="entry name" value="Ribokinase-like"/>
</dbReference>
<dbReference type="InterPro" id="IPR002139">
    <property type="entry name" value="Ribo/fructo_kinase"/>
</dbReference>
<dbReference type="EMBL" id="BAABJY010000001">
    <property type="protein sequence ID" value="GAA4860282.1"/>
    <property type="molecule type" value="Genomic_DNA"/>
</dbReference>
<dbReference type="PANTHER" id="PTHR10584">
    <property type="entry name" value="SUGAR KINASE"/>
    <property type="match status" value="1"/>
</dbReference>
<comment type="similarity">
    <text evidence="1">Belongs to the carbohydrate kinase pfkB family.</text>
</comment>
<keyword evidence="7 12" id="KW-0418">Kinase</keyword>